<feature type="compositionally biased region" description="Polar residues" evidence="1">
    <location>
        <begin position="152"/>
        <end position="185"/>
    </location>
</feature>
<gene>
    <name evidence="2" type="ORF">ZT1A5_G4955</name>
</gene>
<accession>A0A1Y6LGQ8</accession>
<evidence type="ECO:0000313" key="2">
    <source>
        <dbReference type="EMBL" id="SMY23515.1"/>
    </source>
</evidence>
<reference evidence="2 3" key="1">
    <citation type="submission" date="2016-10" db="EMBL/GenBank/DDBJ databases">
        <authorList>
            <person name="Varghese N."/>
        </authorList>
    </citation>
    <scope>NUCLEOTIDE SEQUENCE [LARGE SCALE GENOMIC DNA]</scope>
</reference>
<proteinExistence type="predicted"/>
<feature type="compositionally biased region" description="Pro residues" evidence="1">
    <location>
        <begin position="216"/>
        <end position="231"/>
    </location>
</feature>
<name>A0A1Y6LGQ8_ZYMTR</name>
<feature type="region of interest" description="Disordered" evidence="1">
    <location>
        <begin position="102"/>
        <end position="249"/>
    </location>
</feature>
<evidence type="ECO:0000256" key="1">
    <source>
        <dbReference type="SAM" id="MobiDB-lite"/>
    </source>
</evidence>
<evidence type="ECO:0000313" key="3">
    <source>
        <dbReference type="Proteomes" id="UP000215453"/>
    </source>
</evidence>
<protein>
    <submittedName>
        <fullName evidence="2">Uncharacterized protein</fullName>
    </submittedName>
</protein>
<dbReference type="Proteomes" id="UP000215453">
    <property type="component" value="Chromosome 4"/>
</dbReference>
<dbReference type="AlphaFoldDB" id="A0A1Y6LGQ8"/>
<sequence length="300" mass="33307">MADSNEASFTSQRARLLNRVNANARAVMEGLWDNIKKPYKPTSPPARPDDEEWKTLVSLQDKFVRWVAERRACKTREAKEELSYKIIMECREDFPKIASREFEEPDLPDSMKPRDPAPTPTPEPEESAQPQAPTLPVADPFVAAPAIRAPGAQTSRLSNSAQPGQLNRAQSSLFPATPTPQNNSPARAHRSGPIILDDDEEDGIKRERDDDYDPTLSPPPPSDAGPTPGPTVGPKDASKPKRKRQRIEDFAMLVRSEDPADLRYLRKRIVNKHEAQLMQIDHQLEKLGARVEGGNEGGGA</sequence>
<dbReference type="EMBL" id="LT882679">
    <property type="protein sequence ID" value="SMY23515.1"/>
    <property type="molecule type" value="Genomic_DNA"/>
</dbReference>
<organism evidence="2 3">
    <name type="scientific">Zymoseptoria tritici ST99CH_1A5</name>
    <dbReference type="NCBI Taxonomy" id="1276529"/>
    <lineage>
        <taxon>Eukaryota</taxon>
        <taxon>Fungi</taxon>
        <taxon>Dikarya</taxon>
        <taxon>Ascomycota</taxon>
        <taxon>Pezizomycotina</taxon>
        <taxon>Dothideomycetes</taxon>
        <taxon>Dothideomycetidae</taxon>
        <taxon>Mycosphaerellales</taxon>
        <taxon>Mycosphaerellaceae</taxon>
        <taxon>Zymoseptoria</taxon>
    </lineage>
</organism>